<protein>
    <submittedName>
        <fullName evidence="1">Uncharacterized protein</fullName>
    </submittedName>
</protein>
<name>A0A4R1MKU1_9FIRM</name>
<keyword evidence="2" id="KW-1185">Reference proteome</keyword>
<evidence type="ECO:0000313" key="1">
    <source>
        <dbReference type="EMBL" id="TCK92670.1"/>
    </source>
</evidence>
<reference evidence="1 2" key="1">
    <citation type="submission" date="2019-03" db="EMBL/GenBank/DDBJ databases">
        <title>Genomic Encyclopedia of Type Strains, Phase IV (KMG-IV): sequencing the most valuable type-strain genomes for metagenomic binning, comparative biology and taxonomic classification.</title>
        <authorList>
            <person name="Goeker M."/>
        </authorList>
    </citation>
    <scope>NUCLEOTIDE SEQUENCE [LARGE SCALE GENOMIC DNA]</scope>
    <source>
        <strain evidence="1 2">DSM 24176</strain>
    </source>
</reference>
<dbReference type="EMBL" id="SMGQ01000013">
    <property type="protein sequence ID" value="TCK92670.1"/>
    <property type="molecule type" value="Genomic_DNA"/>
</dbReference>
<proteinExistence type="predicted"/>
<sequence>MVIKEIKDDLVKSDITEKILRELPEWFGNEKPLLEYIEALAFFHLRSLQKHGM</sequence>
<evidence type="ECO:0000313" key="2">
    <source>
        <dbReference type="Proteomes" id="UP000294545"/>
    </source>
</evidence>
<comment type="caution">
    <text evidence="1">The sequence shown here is derived from an EMBL/GenBank/DDBJ whole genome shotgun (WGS) entry which is preliminary data.</text>
</comment>
<organism evidence="1 2">
    <name type="scientific">Natranaerovirga hydrolytica</name>
    <dbReference type="NCBI Taxonomy" id="680378"/>
    <lineage>
        <taxon>Bacteria</taxon>
        <taxon>Bacillati</taxon>
        <taxon>Bacillota</taxon>
        <taxon>Clostridia</taxon>
        <taxon>Lachnospirales</taxon>
        <taxon>Natranaerovirgaceae</taxon>
        <taxon>Natranaerovirga</taxon>
    </lineage>
</organism>
<dbReference type="Proteomes" id="UP000294545">
    <property type="component" value="Unassembled WGS sequence"/>
</dbReference>
<dbReference type="AlphaFoldDB" id="A0A4R1MKU1"/>
<gene>
    <name evidence="1" type="ORF">EDC19_1823</name>
</gene>
<accession>A0A4R1MKU1</accession>